<evidence type="ECO:0000256" key="8">
    <source>
        <dbReference type="HAMAP-Rule" id="MF_00692"/>
    </source>
</evidence>
<feature type="binding site" evidence="8">
    <location>
        <position position="108"/>
    </location>
    <ligand>
        <name>ATP</name>
        <dbReference type="ChEBI" id="CHEBI:30616"/>
    </ligand>
</feature>
<keyword evidence="10" id="KW-1185">Reference proteome</keyword>
<dbReference type="GO" id="GO:0030145">
    <property type="term" value="F:manganese ion binding"/>
    <property type="evidence" value="ECO:0007669"/>
    <property type="project" value="UniProtKB-UniRule"/>
</dbReference>
<dbReference type="EC" id="2.7.7.108" evidence="8"/>
<keyword evidence="2 8" id="KW-0808">Transferase</keyword>
<feature type="binding site" evidence="8">
    <location>
        <position position="87"/>
    </location>
    <ligand>
        <name>ATP</name>
        <dbReference type="ChEBI" id="CHEBI:30616"/>
    </ligand>
</feature>
<comment type="catalytic activity">
    <reaction evidence="8">
        <text>L-histidyl-[protein] + UTP = N(tele)-(5'-uridylyl)-L-histidyl-[protein] + diphosphate</text>
        <dbReference type="Rhea" id="RHEA:83891"/>
        <dbReference type="Rhea" id="RHEA-COMP:9745"/>
        <dbReference type="Rhea" id="RHEA-COMP:20239"/>
        <dbReference type="ChEBI" id="CHEBI:29979"/>
        <dbReference type="ChEBI" id="CHEBI:33019"/>
        <dbReference type="ChEBI" id="CHEBI:46398"/>
        <dbReference type="ChEBI" id="CHEBI:233474"/>
    </reaction>
</comment>
<feature type="binding site" evidence="8">
    <location>
        <position position="258"/>
    </location>
    <ligand>
        <name>ATP</name>
        <dbReference type="ChEBI" id="CHEBI:30616"/>
    </ligand>
</feature>
<evidence type="ECO:0000256" key="2">
    <source>
        <dbReference type="ARBA" id="ARBA00022679"/>
    </source>
</evidence>
<dbReference type="AlphaFoldDB" id="Q1JYH1"/>
<evidence type="ECO:0000256" key="7">
    <source>
        <dbReference type="ARBA" id="ARBA00022842"/>
    </source>
</evidence>
<feature type="binding site" evidence="8">
    <location>
        <position position="171"/>
    </location>
    <ligand>
        <name>ATP</name>
        <dbReference type="ChEBI" id="CHEBI:30616"/>
    </ligand>
</feature>
<comment type="function">
    <text evidence="8">Nucleotidyltransferase involved in the post-translational modification of proteins. It can catalyze the addition of adenosine monophosphate (AMP) or uridine monophosphate (UMP) to a protein, resulting in modifications known as AMPylation and UMPylation.</text>
</comment>
<keyword evidence="4 8" id="KW-0479">Metal-binding</keyword>
<comment type="catalytic activity">
    <reaction evidence="8">
        <text>L-threonyl-[protein] + ATP = 3-O-(5'-adenylyl)-L-threonyl-[protein] + diphosphate</text>
        <dbReference type="Rhea" id="RHEA:54292"/>
        <dbReference type="Rhea" id="RHEA-COMP:11060"/>
        <dbReference type="Rhea" id="RHEA-COMP:13847"/>
        <dbReference type="ChEBI" id="CHEBI:30013"/>
        <dbReference type="ChEBI" id="CHEBI:30616"/>
        <dbReference type="ChEBI" id="CHEBI:33019"/>
        <dbReference type="ChEBI" id="CHEBI:138113"/>
        <dbReference type="EC" id="2.7.7.108"/>
    </reaction>
</comment>
<keyword evidence="3 8" id="KW-0548">Nucleotidyltransferase</keyword>
<dbReference type="OrthoDB" id="9776281at2"/>
<sequence length="484" mass="54380">MNFINSYLQLKEIFYEKIRPSTVANPQLLLWNSAVAQQLMVGEELAHDPTALAAIFSGNELLPGSEPVATAYAGHQFGHFVPQLGDGRAHLLGEVVDLAGKRWDIQLKGSGPTSFSRNGDGRCAVGPAVREFIMSEAMHALGVPTTRCLAVVTTGETVYRDTPLPGAVVTRVASSHLRVGTFEYFAARGNHEALKALCHYVIERHYPELEGGEPVLYLALLDQVIERQIELVVEWMRVGFIHGVMNTDNTALSGETIDYGPCAMMGAYDPQTVYSSIDAMGRYAFGNQPKILQWNMSRFAECLLPLLDDDPTKPVKLVELIIDELPRRFEQHYLEMMAGKLGLSACKTGDNQLIDELLDHLKEHSFDYTLTFDRLTKSQSCEVVAGQVSQELGVWWDRWRNRLDEQGDDPQTVQQRMRQHNPVVIPRNHHVEAAIRECEQTGKTELVEKFLQVLRSPYKDQEHTAEFQDLPADGDRYYQTFCGT</sequence>
<evidence type="ECO:0000313" key="10">
    <source>
        <dbReference type="Proteomes" id="UP000005695"/>
    </source>
</evidence>
<keyword evidence="5 8" id="KW-0547">Nucleotide-binding</keyword>
<comment type="cofactor">
    <cofactor evidence="8">
        <name>Mg(2+)</name>
        <dbReference type="ChEBI" id="CHEBI:18420"/>
    </cofactor>
    <cofactor evidence="8">
        <name>Mn(2+)</name>
        <dbReference type="ChEBI" id="CHEBI:29035"/>
    </cofactor>
</comment>
<dbReference type="HAMAP" id="MF_00692">
    <property type="entry name" value="SelO"/>
    <property type="match status" value="1"/>
</dbReference>
<feature type="binding site" evidence="8">
    <location>
        <position position="85"/>
    </location>
    <ligand>
        <name>ATP</name>
        <dbReference type="ChEBI" id="CHEBI:30616"/>
    </ligand>
</feature>
<feature type="binding site" evidence="8">
    <location>
        <position position="120"/>
    </location>
    <ligand>
        <name>ATP</name>
        <dbReference type="ChEBI" id="CHEBI:30616"/>
    </ligand>
</feature>
<evidence type="ECO:0000256" key="6">
    <source>
        <dbReference type="ARBA" id="ARBA00022840"/>
    </source>
</evidence>
<feature type="binding site" evidence="8">
    <location>
        <position position="88"/>
    </location>
    <ligand>
        <name>ATP</name>
        <dbReference type="ChEBI" id="CHEBI:30616"/>
    </ligand>
</feature>
<comment type="similarity">
    <text evidence="1 8">Belongs to the SELO family.</text>
</comment>
<comment type="catalytic activity">
    <reaction evidence="8">
        <text>L-tyrosyl-[protein] + UTP = O-(5'-uridylyl)-L-tyrosyl-[protein] + diphosphate</text>
        <dbReference type="Rhea" id="RHEA:83887"/>
        <dbReference type="Rhea" id="RHEA-COMP:10136"/>
        <dbReference type="Rhea" id="RHEA-COMP:20238"/>
        <dbReference type="ChEBI" id="CHEBI:33019"/>
        <dbReference type="ChEBI" id="CHEBI:46398"/>
        <dbReference type="ChEBI" id="CHEBI:46858"/>
        <dbReference type="ChEBI" id="CHEBI:90602"/>
    </reaction>
</comment>
<proteinExistence type="inferred from homology"/>
<dbReference type="EMBL" id="AAEW02000012">
    <property type="protein sequence ID" value="EAT15235.1"/>
    <property type="molecule type" value="Genomic_DNA"/>
</dbReference>
<dbReference type="GO" id="GO:0070733">
    <property type="term" value="F:AMPylase activity"/>
    <property type="evidence" value="ECO:0007669"/>
    <property type="project" value="UniProtKB-EC"/>
</dbReference>
<dbReference type="Pfam" id="PF02696">
    <property type="entry name" value="SelO"/>
    <property type="match status" value="1"/>
</dbReference>
<feature type="binding site" evidence="8">
    <location>
        <position position="121"/>
    </location>
    <ligand>
        <name>ATP</name>
        <dbReference type="ChEBI" id="CHEBI:30616"/>
    </ligand>
</feature>
<feature type="active site" description="Proton acceptor" evidence="8">
    <location>
        <position position="248"/>
    </location>
</feature>
<evidence type="ECO:0000256" key="3">
    <source>
        <dbReference type="ARBA" id="ARBA00022695"/>
    </source>
</evidence>
<comment type="catalytic activity">
    <reaction evidence="8">
        <text>L-seryl-[protein] + UTP = O-(5'-uridylyl)-L-seryl-[protein] + diphosphate</text>
        <dbReference type="Rhea" id="RHEA:64604"/>
        <dbReference type="Rhea" id="RHEA-COMP:9863"/>
        <dbReference type="Rhea" id="RHEA-COMP:16635"/>
        <dbReference type="ChEBI" id="CHEBI:29999"/>
        <dbReference type="ChEBI" id="CHEBI:33019"/>
        <dbReference type="ChEBI" id="CHEBI:46398"/>
        <dbReference type="ChEBI" id="CHEBI:156051"/>
    </reaction>
</comment>
<comment type="catalytic activity">
    <reaction evidence="8">
        <text>L-seryl-[protein] + ATP = 3-O-(5'-adenylyl)-L-seryl-[protein] + diphosphate</text>
        <dbReference type="Rhea" id="RHEA:58120"/>
        <dbReference type="Rhea" id="RHEA-COMP:9863"/>
        <dbReference type="Rhea" id="RHEA-COMP:15073"/>
        <dbReference type="ChEBI" id="CHEBI:29999"/>
        <dbReference type="ChEBI" id="CHEBI:30616"/>
        <dbReference type="ChEBI" id="CHEBI:33019"/>
        <dbReference type="ChEBI" id="CHEBI:142516"/>
        <dbReference type="EC" id="2.7.7.108"/>
    </reaction>
</comment>
<keyword evidence="6 8" id="KW-0067">ATP-binding</keyword>
<feature type="binding site" evidence="8">
    <location>
        <position position="258"/>
    </location>
    <ligand>
        <name>Mg(2+)</name>
        <dbReference type="ChEBI" id="CHEBI:18420"/>
    </ligand>
</feature>
<dbReference type="PANTHER" id="PTHR32057">
    <property type="entry name" value="PROTEIN ADENYLYLTRANSFERASE SELO, MITOCHONDRIAL"/>
    <property type="match status" value="1"/>
</dbReference>
<feature type="binding site" evidence="8">
    <location>
        <position position="178"/>
    </location>
    <ligand>
        <name>ATP</name>
        <dbReference type="ChEBI" id="CHEBI:30616"/>
    </ligand>
</feature>
<dbReference type="NCBIfam" id="NF000658">
    <property type="entry name" value="PRK00029.1"/>
    <property type="match status" value="1"/>
</dbReference>
<evidence type="ECO:0000313" key="9">
    <source>
        <dbReference type="EMBL" id="EAT15235.1"/>
    </source>
</evidence>
<name>Q1JYH1_DESA6</name>
<evidence type="ECO:0000256" key="1">
    <source>
        <dbReference type="ARBA" id="ARBA00009747"/>
    </source>
</evidence>
<keyword evidence="7 8" id="KW-0460">Magnesium</keyword>
<evidence type="ECO:0000256" key="5">
    <source>
        <dbReference type="ARBA" id="ARBA00022741"/>
    </source>
</evidence>
<feature type="binding site" evidence="8">
    <location>
        <position position="249"/>
    </location>
    <ligand>
        <name>Mg(2+)</name>
        <dbReference type="ChEBI" id="CHEBI:18420"/>
    </ligand>
</feature>
<comment type="catalytic activity">
    <reaction evidence="8">
        <text>L-tyrosyl-[protein] + ATP = O-(5'-adenylyl)-L-tyrosyl-[protein] + diphosphate</text>
        <dbReference type="Rhea" id="RHEA:54288"/>
        <dbReference type="Rhea" id="RHEA-COMP:10136"/>
        <dbReference type="Rhea" id="RHEA-COMP:13846"/>
        <dbReference type="ChEBI" id="CHEBI:30616"/>
        <dbReference type="ChEBI" id="CHEBI:33019"/>
        <dbReference type="ChEBI" id="CHEBI:46858"/>
        <dbReference type="ChEBI" id="CHEBI:83624"/>
        <dbReference type="EC" id="2.7.7.108"/>
    </reaction>
</comment>
<gene>
    <name evidence="8" type="primary">ydiU</name>
    <name evidence="8" type="synonym">selO</name>
    <name evidence="9" type="ORF">Dace_1204</name>
</gene>
<dbReference type="EC" id="2.7.7.-" evidence="8"/>
<comment type="caution">
    <text evidence="9">The sequence shown here is derived from an EMBL/GenBank/DDBJ whole genome shotgun (WGS) entry which is preliminary data.</text>
</comment>
<dbReference type="RefSeq" id="WP_006001169.1">
    <property type="nucleotide sequence ID" value="NZ_AAEW02000012.1"/>
</dbReference>
<organism evidence="9 10">
    <name type="scientific">Desulfuromonas acetoxidans (strain DSM 684 / 11070)</name>
    <dbReference type="NCBI Taxonomy" id="281689"/>
    <lineage>
        <taxon>Bacteria</taxon>
        <taxon>Pseudomonadati</taxon>
        <taxon>Thermodesulfobacteriota</taxon>
        <taxon>Desulfuromonadia</taxon>
        <taxon>Desulfuromonadales</taxon>
        <taxon>Desulfuromonadaceae</taxon>
        <taxon>Desulfuromonas</taxon>
    </lineage>
</organism>
<dbReference type="InterPro" id="IPR003846">
    <property type="entry name" value="SelO"/>
</dbReference>
<dbReference type="GO" id="GO:0005524">
    <property type="term" value="F:ATP binding"/>
    <property type="evidence" value="ECO:0007669"/>
    <property type="project" value="UniProtKB-UniRule"/>
</dbReference>
<dbReference type="Proteomes" id="UP000005695">
    <property type="component" value="Unassembled WGS sequence"/>
</dbReference>
<accession>Q1JYH1</accession>
<reference evidence="9" key="1">
    <citation type="submission" date="2006-05" db="EMBL/GenBank/DDBJ databases">
        <title>Annotation of the draft genome assembly of Desulfuromonas acetoxidans DSM 684.</title>
        <authorList>
            <consortium name="US DOE Joint Genome Institute (JGI-ORNL)"/>
            <person name="Larimer F."/>
            <person name="Land M."/>
            <person name="Hauser L."/>
        </authorList>
    </citation>
    <scope>NUCLEOTIDE SEQUENCE [LARGE SCALE GENOMIC DNA]</scope>
    <source>
        <strain evidence="9">DSM 684</strain>
    </source>
</reference>
<evidence type="ECO:0000256" key="4">
    <source>
        <dbReference type="ARBA" id="ARBA00022723"/>
    </source>
</evidence>
<dbReference type="PANTHER" id="PTHR32057:SF14">
    <property type="entry name" value="PROTEIN ADENYLYLTRANSFERASE SELO, MITOCHONDRIAL"/>
    <property type="match status" value="1"/>
</dbReference>
<keyword evidence="8" id="KW-0464">Manganese</keyword>
<protein>
    <recommendedName>
        <fullName evidence="8">Protein nucleotidyltransferase YdiU</fullName>
        <ecNumber evidence="8">2.7.7.-</ecNumber>
    </recommendedName>
    <alternativeName>
        <fullName evidence="8">Protein adenylyltransferase YdiU</fullName>
        <ecNumber evidence="8">2.7.7.108</ecNumber>
    </alternativeName>
    <alternativeName>
        <fullName evidence="8">Protein uridylyltransferase YdiU</fullName>
        <ecNumber evidence="8">2.7.7.-</ecNumber>
    </alternativeName>
</protein>
<reference evidence="9" key="2">
    <citation type="submission" date="2006-05" db="EMBL/GenBank/DDBJ databases">
        <title>Sequencing of the draft genome and assembly of Desulfuromonas acetoxidans DSM 684.</title>
        <authorList>
            <consortium name="US DOE Joint Genome Institute (JGI-PGF)"/>
            <person name="Copeland A."/>
            <person name="Lucas S."/>
            <person name="Lapidus A."/>
            <person name="Barry K."/>
            <person name="Detter J.C."/>
            <person name="Glavina del Rio T."/>
            <person name="Hammon N."/>
            <person name="Israni S."/>
            <person name="Dalin E."/>
            <person name="Tice H."/>
            <person name="Bruce D."/>
            <person name="Pitluck S."/>
            <person name="Richardson P."/>
        </authorList>
    </citation>
    <scope>NUCLEOTIDE SEQUENCE [LARGE SCALE GENOMIC DNA]</scope>
    <source>
        <strain evidence="9">DSM 684</strain>
    </source>
</reference>
<dbReference type="GO" id="GO:0000287">
    <property type="term" value="F:magnesium ion binding"/>
    <property type="evidence" value="ECO:0007669"/>
    <property type="project" value="UniProtKB-UniRule"/>
</dbReference>